<protein>
    <submittedName>
        <fullName evidence="1">Uncharacterized protein</fullName>
    </submittedName>
</protein>
<reference evidence="1" key="2">
    <citation type="journal article" date="2015" name="Data Brief">
        <title>Shoot transcriptome of the giant reed, Arundo donax.</title>
        <authorList>
            <person name="Barrero R.A."/>
            <person name="Guerrero F.D."/>
            <person name="Moolhuijzen P."/>
            <person name="Goolsby J.A."/>
            <person name="Tidwell J."/>
            <person name="Bellgard S.E."/>
            <person name="Bellgard M.I."/>
        </authorList>
    </citation>
    <scope>NUCLEOTIDE SEQUENCE</scope>
    <source>
        <tissue evidence="1">Shoot tissue taken approximately 20 cm above the soil surface</tissue>
    </source>
</reference>
<dbReference type="EMBL" id="GBRH01170694">
    <property type="protein sequence ID" value="JAE27202.1"/>
    <property type="molecule type" value="Transcribed_RNA"/>
</dbReference>
<dbReference type="AlphaFoldDB" id="A0A0A9GRZ3"/>
<organism evidence="1">
    <name type="scientific">Arundo donax</name>
    <name type="common">Giant reed</name>
    <name type="synonym">Donax arundinaceus</name>
    <dbReference type="NCBI Taxonomy" id="35708"/>
    <lineage>
        <taxon>Eukaryota</taxon>
        <taxon>Viridiplantae</taxon>
        <taxon>Streptophyta</taxon>
        <taxon>Embryophyta</taxon>
        <taxon>Tracheophyta</taxon>
        <taxon>Spermatophyta</taxon>
        <taxon>Magnoliopsida</taxon>
        <taxon>Liliopsida</taxon>
        <taxon>Poales</taxon>
        <taxon>Poaceae</taxon>
        <taxon>PACMAD clade</taxon>
        <taxon>Arundinoideae</taxon>
        <taxon>Arundineae</taxon>
        <taxon>Arundo</taxon>
    </lineage>
</organism>
<evidence type="ECO:0000313" key="1">
    <source>
        <dbReference type="EMBL" id="JAE27202.1"/>
    </source>
</evidence>
<name>A0A0A9GRZ3_ARUDO</name>
<reference evidence="1" key="1">
    <citation type="submission" date="2014-09" db="EMBL/GenBank/DDBJ databases">
        <authorList>
            <person name="Magalhaes I.L.F."/>
            <person name="Oliveira U."/>
            <person name="Santos F.R."/>
            <person name="Vidigal T.H.D.A."/>
            <person name="Brescovit A.D."/>
            <person name="Santos A.J."/>
        </authorList>
    </citation>
    <scope>NUCLEOTIDE SEQUENCE</scope>
    <source>
        <tissue evidence="1">Shoot tissue taken approximately 20 cm above the soil surface</tissue>
    </source>
</reference>
<accession>A0A0A9GRZ3</accession>
<proteinExistence type="predicted"/>
<sequence length="27" mass="3193">MELCPKFFTLRCEVKSNFGRDETDTKP</sequence>